<protein>
    <submittedName>
        <fullName evidence="1">Uncharacterized protein</fullName>
    </submittedName>
</protein>
<evidence type="ECO:0000313" key="2">
    <source>
        <dbReference type="Proteomes" id="UP001183643"/>
    </source>
</evidence>
<comment type="caution">
    <text evidence="1">The sequence shown here is derived from an EMBL/GenBank/DDBJ whole genome shotgun (WGS) entry which is preliminary data.</text>
</comment>
<organism evidence="1 2">
    <name type="scientific">Catenuloplanes atrovinosus</name>
    <dbReference type="NCBI Taxonomy" id="137266"/>
    <lineage>
        <taxon>Bacteria</taxon>
        <taxon>Bacillati</taxon>
        <taxon>Actinomycetota</taxon>
        <taxon>Actinomycetes</taxon>
        <taxon>Micromonosporales</taxon>
        <taxon>Micromonosporaceae</taxon>
        <taxon>Catenuloplanes</taxon>
    </lineage>
</organism>
<dbReference type="EMBL" id="JAVDYB010000001">
    <property type="protein sequence ID" value="MDR7278950.1"/>
    <property type="molecule type" value="Genomic_DNA"/>
</dbReference>
<reference evidence="1" key="1">
    <citation type="submission" date="2023-07" db="EMBL/GenBank/DDBJ databases">
        <title>Sequencing the genomes of 1000 actinobacteria strains.</title>
        <authorList>
            <person name="Klenk H.-P."/>
        </authorList>
    </citation>
    <scope>NUCLEOTIDE SEQUENCE</scope>
    <source>
        <strain evidence="1">DSM 44707</strain>
    </source>
</reference>
<sequence length="80" mass="8727">MPVGEWIGRQMLEGRRPVDPFGEPADAGQVGVRLLRLPNGEVLVAVSAISRPGVHATAWIKLSEWQKLAGRVNSRLGESR</sequence>
<dbReference type="Proteomes" id="UP001183643">
    <property type="component" value="Unassembled WGS sequence"/>
</dbReference>
<dbReference type="RefSeq" id="WP_310372181.1">
    <property type="nucleotide sequence ID" value="NZ_JAVDYB010000001.1"/>
</dbReference>
<keyword evidence="2" id="KW-1185">Reference proteome</keyword>
<accession>A0AAE3YUP9</accession>
<dbReference type="AlphaFoldDB" id="A0AAE3YUP9"/>
<proteinExistence type="predicted"/>
<evidence type="ECO:0000313" key="1">
    <source>
        <dbReference type="EMBL" id="MDR7278950.1"/>
    </source>
</evidence>
<name>A0AAE3YUP9_9ACTN</name>
<gene>
    <name evidence="1" type="ORF">J2S41_005728</name>
</gene>